<dbReference type="Proteomes" id="UP001152533">
    <property type="component" value="Unassembled WGS sequence"/>
</dbReference>
<protein>
    <submittedName>
        <fullName evidence="1">Uncharacterized protein</fullName>
    </submittedName>
</protein>
<sequence>SYTHSNPKTQLHWFPGHQSQQAHAIAVQIDPRAAPLDRHWNGRAVHHRTTRQIASLCDMDVRIIANADLSGVIASSMFDMTYEGSHMKTPQDDTDEEGVLDSRVDAAWAGRQGSFTDEGCPRQGSRLAFLEERCMDKKNVDSAGIWKATVRSVAR</sequence>
<organism evidence="1 2">
    <name type="scientific">Colletotrichum noveboracense</name>
    <dbReference type="NCBI Taxonomy" id="2664923"/>
    <lineage>
        <taxon>Eukaryota</taxon>
        <taxon>Fungi</taxon>
        <taxon>Dikarya</taxon>
        <taxon>Ascomycota</taxon>
        <taxon>Pezizomycotina</taxon>
        <taxon>Sordariomycetes</taxon>
        <taxon>Hypocreomycetidae</taxon>
        <taxon>Glomerellales</taxon>
        <taxon>Glomerellaceae</taxon>
        <taxon>Colletotrichum</taxon>
        <taxon>Colletotrichum gloeosporioides species complex</taxon>
    </lineage>
</organism>
<accession>A0A9W4WLW5</accession>
<feature type="non-terminal residue" evidence="1">
    <location>
        <position position="155"/>
    </location>
</feature>
<dbReference type="EMBL" id="CAMGZC010001729">
    <property type="protein sequence ID" value="CAI0653565.1"/>
    <property type="molecule type" value="Genomic_DNA"/>
</dbReference>
<dbReference type="AlphaFoldDB" id="A0A9W4WLW5"/>
<gene>
    <name evidence="1" type="ORF">CGXH109_LOCUS129076</name>
</gene>
<keyword evidence="2" id="KW-1185">Reference proteome</keyword>
<evidence type="ECO:0000313" key="2">
    <source>
        <dbReference type="Proteomes" id="UP001152533"/>
    </source>
</evidence>
<comment type="caution">
    <text evidence="1">The sequence shown here is derived from an EMBL/GenBank/DDBJ whole genome shotgun (WGS) entry which is preliminary data.</text>
</comment>
<reference evidence="1" key="1">
    <citation type="submission" date="2022-08" db="EMBL/GenBank/DDBJ databases">
        <authorList>
            <person name="Giroux E."/>
            <person name="Giroux E."/>
        </authorList>
    </citation>
    <scope>NUCLEOTIDE SEQUENCE</scope>
    <source>
        <strain evidence="1">H1091258</strain>
    </source>
</reference>
<evidence type="ECO:0000313" key="1">
    <source>
        <dbReference type="EMBL" id="CAI0653565.1"/>
    </source>
</evidence>
<proteinExistence type="predicted"/>
<name>A0A9W4WLW5_9PEZI</name>